<feature type="compositionally biased region" description="Basic and acidic residues" evidence="1">
    <location>
        <begin position="14"/>
        <end position="24"/>
    </location>
</feature>
<dbReference type="OrthoDB" id="10417615at2759"/>
<feature type="compositionally biased region" description="Basic and acidic residues" evidence="1">
    <location>
        <begin position="89"/>
        <end position="110"/>
    </location>
</feature>
<evidence type="ECO:0000256" key="1">
    <source>
        <dbReference type="SAM" id="MobiDB-lite"/>
    </source>
</evidence>
<keyword evidence="2" id="KW-1185">Reference proteome</keyword>
<dbReference type="WBParaSite" id="HCON_00177690-00001">
    <property type="protein sequence ID" value="HCON_00177690-00001"/>
    <property type="gene ID" value="HCON_00177690"/>
</dbReference>
<reference evidence="3" key="1">
    <citation type="submission" date="2020-12" db="UniProtKB">
        <authorList>
            <consortium name="WormBaseParasite"/>
        </authorList>
    </citation>
    <scope>IDENTIFICATION</scope>
    <source>
        <strain evidence="3">MHco3</strain>
    </source>
</reference>
<protein>
    <submittedName>
        <fullName evidence="3">NCOR2</fullName>
    </submittedName>
</protein>
<dbReference type="AlphaFoldDB" id="A0A7I4Z1K1"/>
<sequence>MIRTTEEYLQTSTLDRHIQEEARRPSFHTGRAVQGPLRDNTIPHMGFREHIPRPESAAKPRVPPEAGRETILSSRVGGEHARLGKRRHNTDDTMRETEPPSIRPRYDLRPRPATHSSSERSVELAVTQPDT</sequence>
<name>A0A7I4Z1K1_HAECO</name>
<evidence type="ECO:0000313" key="2">
    <source>
        <dbReference type="Proteomes" id="UP000025227"/>
    </source>
</evidence>
<feature type="region of interest" description="Disordered" evidence="1">
    <location>
        <begin position="1"/>
        <end position="131"/>
    </location>
</feature>
<organism evidence="2 3">
    <name type="scientific">Haemonchus contortus</name>
    <name type="common">Barber pole worm</name>
    <dbReference type="NCBI Taxonomy" id="6289"/>
    <lineage>
        <taxon>Eukaryota</taxon>
        <taxon>Metazoa</taxon>
        <taxon>Ecdysozoa</taxon>
        <taxon>Nematoda</taxon>
        <taxon>Chromadorea</taxon>
        <taxon>Rhabditida</taxon>
        <taxon>Rhabditina</taxon>
        <taxon>Rhabditomorpha</taxon>
        <taxon>Strongyloidea</taxon>
        <taxon>Trichostrongylidae</taxon>
        <taxon>Haemonchus</taxon>
    </lineage>
</organism>
<evidence type="ECO:0000313" key="3">
    <source>
        <dbReference type="WBParaSite" id="HCON_00177690-00001"/>
    </source>
</evidence>
<dbReference type="Proteomes" id="UP000025227">
    <property type="component" value="Unplaced"/>
</dbReference>
<feature type="compositionally biased region" description="Basic and acidic residues" evidence="1">
    <location>
        <begin position="46"/>
        <end position="58"/>
    </location>
</feature>
<proteinExistence type="predicted"/>
<accession>A0A7I4Z1K1</accession>